<proteinExistence type="predicted"/>
<dbReference type="PANTHER" id="PTHR46018:SF2">
    <property type="entry name" value="ZINC PHOSPHODIESTERASE ELAC PROTEIN 1"/>
    <property type="match status" value="1"/>
</dbReference>
<dbReference type="EMBL" id="GG730040">
    <property type="protein sequence ID" value="EEZ93199.1"/>
    <property type="molecule type" value="Genomic_DNA"/>
</dbReference>
<organism evidence="1 2">
    <name type="scientific">Candidatus Parvarchaeum acidiphilum ARMAN-4</name>
    <dbReference type="NCBI Taxonomy" id="662760"/>
    <lineage>
        <taxon>Archaea</taxon>
        <taxon>Candidatus Parvarchaeota</taxon>
        <taxon>Candidatus Parvarchaeum</taxon>
    </lineage>
</organism>
<dbReference type="Proteomes" id="UP000009375">
    <property type="component" value="Unassembled WGS sequence"/>
</dbReference>
<evidence type="ECO:0000313" key="1">
    <source>
        <dbReference type="EMBL" id="EEZ93199.1"/>
    </source>
</evidence>
<dbReference type="AlphaFoldDB" id="D2EEI1"/>
<dbReference type="SUPFAM" id="SSF56281">
    <property type="entry name" value="Metallo-hydrolase/oxidoreductase"/>
    <property type="match status" value="1"/>
</dbReference>
<accession>D2EEI1</accession>
<dbReference type="PANTHER" id="PTHR46018">
    <property type="entry name" value="ZINC PHOSPHODIESTERASE ELAC PROTEIN 1"/>
    <property type="match status" value="1"/>
</dbReference>
<dbReference type="GO" id="GO:0042781">
    <property type="term" value="F:3'-tRNA processing endoribonuclease activity"/>
    <property type="evidence" value="ECO:0007669"/>
    <property type="project" value="TreeGrafter"/>
</dbReference>
<protein>
    <submittedName>
        <fullName evidence="1">Metal-dependent hydrolase of the beta-lactamase superfamily III</fullName>
    </submittedName>
</protein>
<dbReference type="Gene3D" id="3.60.15.10">
    <property type="entry name" value="Ribonuclease Z/Hydroxyacylglutathione hydrolase-like"/>
    <property type="match status" value="1"/>
</dbReference>
<gene>
    <name evidence="1" type="ORF">BJBARM4_0123</name>
</gene>
<reference evidence="1 2" key="1">
    <citation type="journal article" date="2010" name="Proc. Natl. Acad. Sci. U.S.A.">
        <title>Enigmatic, ultrasmall, uncultivated Archaea.</title>
        <authorList>
            <person name="Baker B.J."/>
            <person name="Comolli L.R."/>
            <person name="Dick G.J."/>
            <person name="Hauser L.J."/>
            <person name="Hyatt D."/>
            <person name="Dill B.D."/>
            <person name="Land M.L."/>
            <person name="Verberkmoes N.C."/>
            <person name="Hettich R.L."/>
            <person name="Banfield J.F."/>
        </authorList>
    </citation>
    <scope>NUCLEOTIDE SEQUENCE [LARGE SCALE GENOMIC DNA]</scope>
</reference>
<dbReference type="InterPro" id="IPR036866">
    <property type="entry name" value="RibonucZ/Hydroxyglut_hydro"/>
</dbReference>
<keyword evidence="1" id="KW-0378">Hydrolase</keyword>
<sequence length="204" mass="23592">MLAYKFYNTLDLKVISLNAPKEKIILTNNNYEVSAINVKHSVKCIAYKIKEKDVRNIYIDKIAKKGIKPGKFLSKLKEGKDIVYNGIKLKYKELTYVKRGKSIAYVTDLRYSREIIPFIKGVDTLILESTFGEEFNKSYEFFHLNIKEAMLLAKSSGAKEVQFVHTSQRYENDNSMVKSAAAIYSKLKCNFKYSFPDDFDKFVV</sequence>
<name>D2EEI1_PARA4</name>
<evidence type="ECO:0000313" key="2">
    <source>
        <dbReference type="Proteomes" id="UP000009375"/>
    </source>
</evidence>